<reference evidence="1 2" key="1">
    <citation type="submission" date="2016-04" db="EMBL/GenBank/DDBJ databases">
        <authorList>
            <person name="Mornico D."/>
        </authorList>
    </citation>
    <scope>NUCLEOTIDE SEQUENCE [LARGE SCALE GENOMIC DNA]</scope>
    <source>
        <strain evidence="1 2">A121</strain>
    </source>
</reference>
<keyword evidence="2" id="KW-1185">Reference proteome</keyword>
<dbReference type="Proteomes" id="UP000195338">
    <property type="component" value="Unassembled WGS sequence"/>
</dbReference>
<dbReference type="EMBL" id="FLUX01000007">
    <property type="protein sequence ID" value="SCA74426.1"/>
    <property type="molecule type" value="Genomic_DNA"/>
</dbReference>
<evidence type="ECO:0000313" key="2">
    <source>
        <dbReference type="Proteomes" id="UP000195338"/>
    </source>
</evidence>
<comment type="caution">
    <text evidence="1">The sequence shown here is derived from an EMBL/GenBank/DDBJ whole genome shotgun (WGS) entry which is preliminary data.</text>
</comment>
<proteinExistence type="predicted"/>
<sequence length="46" mass="5242">MARLFTGYVDKINAQHPITRTGDTRYRQQVFPGLSAEMFAGGHFVR</sequence>
<protein>
    <submittedName>
        <fullName evidence="1">Uncharacterized protein</fullName>
    </submittedName>
</protein>
<organism evidence="1 2">
    <name type="scientific">Citrobacter europaeus</name>
    <dbReference type="NCBI Taxonomy" id="1914243"/>
    <lineage>
        <taxon>Bacteria</taxon>
        <taxon>Pseudomonadati</taxon>
        <taxon>Pseudomonadota</taxon>
        <taxon>Gammaproteobacteria</taxon>
        <taxon>Enterobacterales</taxon>
        <taxon>Enterobacteriaceae</taxon>
        <taxon>Citrobacter</taxon>
    </lineage>
</organism>
<name>A0ABY0JW32_9ENTR</name>
<evidence type="ECO:0000313" key="1">
    <source>
        <dbReference type="EMBL" id="SCA74426.1"/>
    </source>
</evidence>
<gene>
    <name evidence="1" type="ORF">BN4901_0291</name>
</gene>
<accession>A0ABY0JW32</accession>